<dbReference type="AlphaFoldDB" id="A0A3P7KW31"/>
<accession>A0A3P7KW31</accession>
<evidence type="ECO:0008006" key="3">
    <source>
        <dbReference type="Google" id="ProtNLM"/>
    </source>
</evidence>
<dbReference type="Proteomes" id="UP000270094">
    <property type="component" value="Unassembled WGS sequence"/>
</dbReference>
<keyword evidence="2" id="KW-1185">Reference proteome</keyword>
<evidence type="ECO:0000313" key="2">
    <source>
        <dbReference type="Proteomes" id="UP000270094"/>
    </source>
</evidence>
<name>A0A3P7KW31_STRVU</name>
<proteinExistence type="predicted"/>
<dbReference type="EMBL" id="UYYB01020250">
    <property type="protein sequence ID" value="VDM71402.1"/>
    <property type="molecule type" value="Genomic_DNA"/>
</dbReference>
<protein>
    <recommendedName>
        <fullName evidence="3">Reverse transcriptase domain-containing protein</fullName>
    </recommendedName>
</protein>
<gene>
    <name evidence="1" type="ORF">SVUK_LOCUS6400</name>
</gene>
<evidence type="ECO:0000313" key="1">
    <source>
        <dbReference type="EMBL" id="VDM71402.1"/>
    </source>
</evidence>
<sequence>MDAVTEGLNRQPPWALLYADNVVLMAENREELEEETQR</sequence>
<reference evidence="1 2" key="1">
    <citation type="submission" date="2018-11" db="EMBL/GenBank/DDBJ databases">
        <authorList>
            <consortium name="Pathogen Informatics"/>
        </authorList>
    </citation>
    <scope>NUCLEOTIDE SEQUENCE [LARGE SCALE GENOMIC DNA]</scope>
</reference>
<organism evidence="1 2">
    <name type="scientific">Strongylus vulgaris</name>
    <name type="common">Blood worm</name>
    <dbReference type="NCBI Taxonomy" id="40348"/>
    <lineage>
        <taxon>Eukaryota</taxon>
        <taxon>Metazoa</taxon>
        <taxon>Ecdysozoa</taxon>
        <taxon>Nematoda</taxon>
        <taxon>Chromadorea</taxon>
        <taxon>Rhabditida</taxon>
        <taxon>Rhabditina</taxon>
        <taxon>Rhabditomorpha</taxon>
        <taxon>Strongyloidea</taxon>
        <taxon>Strongylidae</taxon>
        <taxon>Strongylus</taxon>
    </lineage>
</organism>